<evidence type="ECO:0000256" key="6">
    <source>
        <dbReference type="SAM" id="Phobius"/>
    </source>
</evidence>
<dbReference type="CDD" id="cd07042">
    <property type="entry name" value="STAS_SulP_like_sulfate_transporter"/>
    <property type="match status" value="1"/>
</dbReference>
<dbReference type="Pfam" id="PF01740">
    <property type="entry name" value="STAS"/>
    <property type="match status" value="1"/>
</dbReference>
<dbReference type="InterPro" id="IPR036513">
    <property type="entry name" value="STAS_dom_sf"/>
</dbReference>
<dbReference type="InterPro" id="IPR011547">
    <property type="entry name" value="SLC26A/SulP_dom"/>
</dbReference>
<feature type="transmembrane region" description="Helical" evidence="6">
    <location>
        <begin position="12"/>
        <end position="33"/>
    </location>
</feature>
<keyword evidence="4 6" id="KW-0472">Membrane</keyword>
<feature type="domain" description="STAS" evidence="7">
    <location>
        <begin position="442"/>
        <end position="542"/>
    </location>
</feature>
<protein>
    <submittedName>
        <fullName evidence="8">SulP family inorganic anion transporter</fullName>
    </submittedName>
</protein>
<feature type="transmembrane region" description="Helical" evidence="6">
    <location>
        <begin position="91"/>
        <end position="112"/>
    </location>
</feature>
<dbReference type="InterPro" id="IPR002645">
    <property type="entry name" value="STAS_dom"/>
</dbReference>
<keyword evidence="9" id="KW-1185">Reference proteome</keyword>
<name>A0ABV4XDF7_9CYAN</name>
<gene>
    <name evidence="8" type="ORF">ACE1CC_28625</name>
</gene>
<organism evidence="8 9">
    <name type="scientific">Floridaenema aerugineum BLCC-F46</name>
    <dbReference type="NCBI Taxonomy" id="3153654"/>
    <lineage>
        <taxon>Bacteria</taxon>
        <taxon>Bacillati</taxon>
        <taxon>Cyanobacteriota</taxon>
        <taxon>Cyanophyceae</taxon>
        <taxon>Oscillatoriophycideae</taxon>
        <taxon>Aerosakkonematales</taxon>
        <taxon>Aerosakkonemataceae</taxon>
        <taxon>Floridanema</taxon>
        <taxon>Floridanema aerugineum</taxon>
    </lineage>
</organism>
<dbReference type="PROSITE" id="PS50801">
    <property type="entry name" value="STAS"/>
    <property type="match status" value="1"/>
</dbReference>
<evidence type="ECO:0000256" key="4">
    <source>
        <dbReference type="ARBA" id="ARBA00023136"/>
    </source>
</evidence>
<dbReference type="Pfam" id="PF00916">
    <property type="entry name" value="Sulfate_transp"/>
    <property type="match status" value="1"/>
</dbReference>
<feature type="transmembrane region" description="Helical" evidence="6">
    <location>
        <begin position="39"/>
        <end position="58"/>
    </location>
</feature>
<feature type="transmembrane region" description="Helical" evidence="6">
    <location>
        <begin position="315"/>
        <end position="336"/>
    </location>
</feature>
<dbReference type="RefSeq" id="WP_413273823.1">
    <property type="nucleotide sequence ID" value="NZ_JBHFNQ010000210.1"/>
</dbReference>
<feature type="transmembrane region" description="Helical" evidence="6">
    <location>
        <begin position="199"/>
        <end position="221"/>
    </location>
</feature>
<keyword evidence="2 6" id="KW-0812">Transmembrane</keyword>
<feature type="transmembrane region" description="Helical" evidence="6">
    <location>
        <begin position="241"/>
        <end position="266"/>
    </location>
</feature>
<reference evidence="8 9" key="1">
    <citation type="submission" date="2024-09" db="EMBL/GenBank/DDBJ databases">
        <title>Floridaenema gen nov. (Aerosakkonemataceae, Aerosakkonematales ord. nov., Cyanobacteria) from benthic tropical and subtropical fresh waters, with the description of four new species.</title>
        <authorList>
            <person name="Moretto J.A."/>
            <person name="Berthold D.E."/>
            <person name="Lefler F.W."/>
            <person name="Huang I.-S."/>
            <person name="Laughinghouse H. IV."/>
        </authorList>
    </citation>
    <scope>NUCLEOTIDE SEQUENCE [LARGE SCALE GENOMIC DNA]</scope>
    <source>
        <strain evidence="8 9">BLCC-F46</strain>
    </source>
</reference>
<evidence type="ECO:0000259" key="7">
    <source>
        <dbReference type="PROSITE" id="PS50801"/>
    </source>
</evidence>
<accession>A0ABV4XDF7</accession>
<evidence type="ECO:0000313" key="9">
    <source>
        <dbReference type="Proteomes" id="UP001576774"/>
    </source>
</evidence>
<evidence type="ECO:0000313" key="8">
    <source>
        <dbReference type="EMBL" id="MFB2880832.1"/>
    </source>
</evidence>
<proteinExistence type="predicted"/>
<dbReference type="Proteomes" id="UP001576774">
    <property type="component" value="Unassembled WGS sequence"/>
</dbReference>
<feature type="region of interest" description="Disordered" evidence="5">
    <location>
        <begin position="561"/>
        <end position="584"/>
    </location>
</feature>
<comment type="subcellular location">
    <subcellularLocation>
        <location evidence="1">Membrane</location>
        <topology evidence="1">Multi-pass membrane protein</topology>
    </subcellularLocation>
</comment>
<comment type="caution">
    <text evidence="8">The sequence shown here is derived from an EMBL/GenBank/DDBJ whole genome shotgun (WGS) entry which is preliminary data.</text>
</comment>
<evidence type="ECO:0000256" key="2">
    <source>
        <dbReference type="ARBA" id="ARBA00022692"/>
    </source>
</evidence>
<keyword evidence="3 6" id="KW-1133">Transmembrane helix</keyword>
<feature type="transmembrane region" description="Helical" evidence="6">
    <location>
        <begin position="287"/>
        <end position="309"/>
    </location>
</feature>
<dbReference type="EMBL" id="JBHFNQ010000210">
    <property type="protein sequence ID" value="MFB2880832.1"/>
    <property type="molecule type" value="Genomic_DNA"/>
</dbReference>
<dbReference type="InterPro" id="IPR001902">
    <property type="entry name" value="SLC26A/SulP_fam"/>
</dbReference>
<dbReference type="PANTHER" id="PTHR11814">
    <property type="entry name" value="SULFATE TRANSPORTER"/>
    <property type="match status" value="1"/>
</dbReference>
<dbReference type="Gene3D" id="3.30.750.24">
    <property type="entry name" value="STAS domain"/>
    <property type="match status" value="1"/>
</dbReference>
<feature type="transmembrane region" description="Helical" evidence="6">
    <location>
        <begin position="124"/>
        <end position="146"/>
    </location>
</feature>
<evidence type="ECO:0000256" key="1">
    <source>
        <dbReference type="ARBA" id="ARBA00004141"/>
    </source>
</evidence>
<evidence type="ECO:0000256" key="5">
    <source>
        <dbReference type="SAM" id="MobiDB-lite"/>
    </source>
</evidence>
<feature type="transmembrane region" description="Helical" evidence="6">
    <location>
        <begin position="374"/>
        <end position="402"/>
    </location>
</feature>
<dbReference type="SUPFAM" id="SSF52091">
    <property type="entry name" value="SpoIIaa-like"/>
    <property type="match status" value="1"/>
</dbReference>
<sequence>MQLANRVTFNHLRGDLFGGITAAIVALPMALAFGVSSGAGAIAGLYGAAILGFFAALFGGTPTLISGPTGPMTVVMTAIVTSMTAKNPENGLAMAFTVVMLAGIFQILFGILKLGKFITLMPYTVISGFMSGIGVIMIILQIGPFFGQANPKGGIIPVFTSIPTFISNLDPAETALATLTLALLFLTPKKIRRLVPPQLLALVIGTLIAAFFLKGSDLRLIGEIPMGLPKLQLPVFTFDQMTIMLVDGVMLGMLGCIDSLLTSVIADSITRTQHDSDKELVGQGIGNLLSGLFGGLPGAGATMGTVVNIQAGGTTVLSGMLHAVVLFIIVLGAGGLTQFIPQAVLAGILVKVGIDIVDWNFLKRAHKLSWKAAAIMYGVLLLTVFVDLIVAVGVGVFVANILTIQRLSDIQSEEVKAITHADDETPLSQEEKLLFKEAGGKILLLHLGGPMSFGAAKAISQRQAIMEDYKVVILDVSDVPMLGVTAALALESLIAEANQKHLEVFLVGGTEKVKARLERFGILDRVPANNLADSRLEALYQAVGSLKGVAGQSYTNNGYYASEEDVSTPDGTLDVDGTLTKKPL</sequence>
<feature type="transmembrane region" description="Helical" evidence="6">
    <location>
        <begin position="343"/>
        <end position="362"/>
    </location>
</feature>
<evidence type="ECO:0000256" key="3">
    <source>
        <dbReference type="ARBA" id="ARBA00022989"/>
    </source>
</evidence>